<dbReference type="InterPro" id="IPR000182">
    <property type="entry name" value="GNAT_dom"/>
</dbReference>
<sequence length="174" mass="18759">MAEHTRVRGIGEADWPAVAALEAEAYADLGLAEGERLLRTRAAAGTCFVLDLDGRTAGYVLALPYPAFRCPDLTRPEHVVHHATNLHLHDLVIARPLRRRGLGGLLAGHLADTARRRGFTTVSLVAVGDKEPFWRALGYRAHHGTPLPAGYGADAVYMTAEAAAHPSQTRRPAC</sequence>
<reference evidence="5" key="1">
    <citation type="journal article" date="2019" name="Int. J. Syst. Evol. Microbiol.">
        <title>The Global Catalogue of Microorganisms (GCM) 10K type strain sequencing project: providing services to taxonomists for standard genome sequencing and annotation.</title>
        <authorList>
            <consortium name="The Broad Institute Genomics Platform"/>
            <consortium name="The Broad Institute Genome Sequencing Center for Infectious Disease"/>
            <person name="Wu L."/>
            <person name="Ma J."/>
        </authorList>
    </citation>
    <scope>NUCLEOTIDE SEQUENCE [LARGE SCALE GENOMIC DNA]</scope>
    <source>
        <strain evidence="5">JCM 18410</strain>
    </source>
</reference>
<comment type="caution">
    <text evidence="4">The sequence shown here is derived from an EMBL/GenBank/DDBJ whole genome shotgun (WGS) entry which is preliminary data.</text>
</comment>
<accession>A0ABP9JVZ8</accession>
<organism evidence="4 5">
    <name type="scientific">Streptomyces similanensis</name>
    <dbReference type="NCBI Taxonomy" id="1274988"/>
    <lineage>
        <taxon>Bacteria</taxon>
        <taxon>Bacillati</taxon>
        <taxon>Actinomycetota</taxon>
        <taxon>Actinomycetes</taxon>
        <taxon>Kitasatosporales</taxon>
        <taxon>Streptomycetaceae</taxon>
        <taxon>Streptomyces</taxon>
    </lineage>
</organism>
<dbReference type="Pfam" id="PF00583">
    <property type="entry name" value="Acetyltransf_1"/>
    <property type="match status" value="1"/>
</dbReference>
<dbReference type="PROSITE" id="PS51186">
    <property type="entry name" value="GNAT"/>
    <property type="match status" value="1"/>
</dbReference>
<dbReference type="SUPFAM" id="SSF55729">
    <property type="entry name" value="Acyl-CoA N-acyltransferases (Nat)"/>
    <property type="match status" value="1"/>
</dbReference>
<evidence type="ECO:0000259" key="3">
    <source>
        <dbReference type="PROSITE" id="PS51186"/>
    </source>
</evidence>
<evidence type="ECO:0000256" key="1">
    <source>
        <dbReference type="ARBA" id="ARBA00022679"/>
    </source>
</evidence>
<dbReference type="EMBL" id="BAABKC010000012">
    <property type="protein sequence ID" value="GAA5045782.1"/>
    <property type="molecule type" value="Genomic_DNA"/>
</dbReference>
<protein>
    <submittedName>
        <fullName evidence="4">GNAT family N-acetyltransferase</fullName>
    </submittedName>
</protein>
<evidence type="ECO:0000313" key="4">
    <source>
        <dbReference type="EMBL" id="GAA5045782.1"/>
    </source>
</evidence>
<name>A0ABP9JVZ8_9ACTN</name>
<dbReference type="Gene3D" id="3.40.630.30">
    <property type="match status" value="1"/>
</dbReference>
<evidence type="ECO:0000256" key="2">
    <source>
        <dbReference type="ARBA" id="ARBA00023315"/>
    </source>
</evidence>
<keyword evidence="5" id="KW-1185">Reference proteome</keyword>
<keyword evidence="1" id="KW-0808">Transferase</keyword>
<gene>
    <name evidence="4" type="ORF">GCM10023336_09730</name>
</gene>
<dbReference type="InterPro" id="IPR050832">
    <property type="entry name" value="Bact_Acetyltransf"/>
</dbReference>
<evidence type="ECO:0000313" key="5">
    <source>
        <dbReference type="Proteomes" id="UP001500124"/>
    </source>
</evidence>
<dbReference type="Proteomes" id="UP001500124">
    <property type="component" value="Unassembled WGS sequence"/>
</dbReference>
<proteinExistence type="predicted"/>
<dbReference type="PANTHER" id="PTHR43877">
    <property type="entry name" value="AMINOALKYLPHOSPHONATE N-ACETYLTRANSFERASE-RELATED-RELATED"/>
    <property type="match status" value="1"/>
</dbReference>
<feature type="domain" description="N-acetyltransferase" evidence="3">
    <location>
        <begin position="5"/>
        <end position="163"/>
    </location>
</feature>
<dbReference type="InterPro" id="IPR016181">
    <property type="entry name" value="Acyl_CoA_acyltransferase"/>
</dbReference>
<keyword evidence="2" id="KW-0012">Acyltransferase</keyword>